<dbReference type="Gene3D" id="3.30.2140.10">
    <property type="entry name" value="Arylamine N-acetyltransferase"/>
    <property type="match status" value="1"/>
</dbReference>
<evidence type="ECO:0000256" key="1">
    <source>
        <dbReference type="ARBA" id="ARBA00006547"/>
    </source>
</evidence>
<protein>
    <submittedName>
        <fullName evidence="3">N-hydroxyarylamine O-acetyltransferase</fullName>
        <ecNumber evidence="3">2.3.1.118</ecNumber>
    </submittedName>
</protein>
<accession>A0A852TNS9</accession>
<comment type="similarity">
    <text evidence="1 2">Belongs to the arylamine N-acetyltransferase family.</text>
</comment>
<proteinExistence type="inferred from homology"/>
<keyword evidence="4" id="KW-1185">Reference proteome</keyword>
<dbReference type="Gene3D" id="2.40.128.150">
    <property type="entry name" value="Cysteine proteinases"/>
    <property type="match status" value="1"/>
</dbReference>
<dbReference type="PRINTS" id="PR01543">
    <property type="entry name" value="ANATRNSFRASE"/>
</dbReference>
<keyword evidence="3" id="KW-0012">Acyltransferase</keyword>
<dbReference type="SUPFAM" id="SSF54001">
    <property type="entry name" value="Cysteine proteinases"/>
    <property type="match status" value="1"/>
</dbReference>
<dbReference type="RefSeq" id="WP_179641514.1">
    <property type="nucleotide sequence ID" value="NZ_BAAAYY010000021.1"/>
</dbReference>
<dbReference type="Pfam" id="PF00797">
    <property type="entry name" value="Acetyltransf_2"/>
    <property type="match status" value="1"/>
</dbReference>
<comment type="caution">
    <text evidence="3">The sequence shown here is derived from an EMBL/GenBank/DDBJ whole genome shotgun (WGS) entry which is preliminary data.</text>
</comment>
<dbReference type="EMBL" id="JACCCC010000001">
    <property type="protein sequence ID" value="NYE45255.1"/>
    <property type="molecule type" value="Genomic_DNA"/>
</dbReference>
<dbReference type="PANTHER" id="PTHR11786">
    <property type="entry name" value="N-HYDROXYARYLAMINE O-ACETYLTRANSFERASE"/>
    <property type="match status" value="1"/>
</dbReference>
<dbReference type="AlphaFoldDB" id="A0A852TNS9"/>
<sequence>MTTNAISERDAVDPARCWNGALLDLDAYLARIGHAGSLAPTPETLRALHRAHVAAIPFENLDIALGRPVAVDLESIQDKLVRRPRGGYCYEQNLLLAAVLERLGYSVTGLAARIRMGSDRLRPTTHALLMAEARDGAWLADVGFGGEGLLEPIALSDGGEARQGDWRFRLDRTAAEEWVLRSLHADGWFDLHAFTLAPWYSVDYAVVNHYTSTHPRSPFVGRIAVQRTGADARHTLTGTELTTAHPDGRSESRNLAAEALPETLRDVFGISLDADDEAALVRRARR</sequence>
<evidence type="ECO:0000256" key="2">
    <source>
        <dbReference type="RuleBase" id="RU003452"/>
    </source>
</evidence>
<keyword evidence="3" id="KW-0808">Transferase</keyword>
<organism evidence="3 4">
    <name type="scientific">Spinactinospora alkalitolerans</name>
    <dbReference type="NCBI Taxonomy" id="687207"/>
    <lineage>
        <taxon>Bacteria</taxon>
        <taxon>Bacillati</taxon>
        <taxon>Actinomycetota</taxon>
        <taxon>Actinomycetes</taxon>
        <taxon>Streptosporangiales</taxon>
        <taxon>Nocardiopsidaceae</taxon>
        <taxon>Spinactinospora</taxon>
    </lineage>
</organism>
<dbReference type="EC" id="2.3.1.118" evidence="3"/>
<gene>
    <name evidence="3" type="ORF">HDA32_000375</name>
</gene>
<dbReference type="Proteomes" id="UP000589036">
    <property type="component" value="Unassembled WGS sequence"/>
</dbReference>
<name>A0A852TNS9_9ACTN</name>
<dbReference type="InterPro" id="IPR038765">
    <property type="entry name" value="Papain-like_cys_pep_sf"/>
</dbReference>
<reference evidence="3 4" key="1">
    <citation type="submission" date="2020-07" db="EMBL/GenBank/DDBJ databases">
        <title>Sequencing the genomes of 1000 actinobacteria strains.</title>
        <authorList>
            <person name="Klenk H.-P."/>
        </authorList>
    </citation>
    <scope>NUCLEOTIDE SEQUENCE [LARGE SCALE GENOMIC DNA]</scope>
    <source>
        <strain evidence="3 4">CXB654</strain>
    </source>
</reference>
<dbReference type="InterPro" id="IPR001447">
    <property type="entry name" value="Arylamine_N-AcTrfase"/>
</dbReference>
<evidence type="ECO:0000313" key="3">
    <source>
        <dbReference type="EMBL" id="NYE45255.1"/>
    </source>
</evidence>
<evidence type="ECO:0000313" key="4">
    <source>
        <dbReference type="Proteomes" id="UP000589036"/>
    </source>
</evidence>
<dbReference type="GO" id="GO:0046990">
    <property type="term" value="F:N-hydroxyarylamine O-acetyltransferase activity"/>
    <property type="evidence" value="ECO:0007669"/>
    <property type="project" value="UniProtKB-EC"/>
</dbReference>
<dbReference type="PANTHER" id="PTHR11786:SF0">
    <property type="entry name" value="ARYLAMINE N-ACETYLTRANSFERASE 4-RELATED"/>
    <property type="match status" value="1"/>
</dbReference>